<keyword evidence="1" id="KW-1133">Transmembrane helix</keyword>
<reference evidence="2 3" key="1">
    <citation type="submission" date="2021-01" db="EMBL/GenBank/DDBJ databases">
        <title>Chryseolinea sp. Jin1 Genome sequencing and assembly.</title>
        <authorList>
            <person name="Kim I."/>
        </authorList>
    </citation>
    <scope>NUCLEOTIDE SEQUENCE [LARGE SCALE GENOMIC DNA]</scope>
    <source>
        <strain evidence="2 3">Jin1</strain>
    </source>
</reference>
<dbReference type="RefSeq" id="WP_202016064.1">
    <property type="nucleotide sequence ID" value="NZ_JAERRB010000017.1"/>
</dbReference>
<proteinExistence type="predicted"/>
<comment type="caution">
    <text evidence="2">The sequence shown here is derived from an EMBL/GenBank/DDBJ whole genome shotgun (WGS) entry which is preliminary data.</text>
</comment>
<feature type="transmembrane region" description="Helical" evidence="1">
    <location>
        <begin position="25"/>
        <end position="44"/>
    </location>
</feature>
<name>A0ABS1L3Q0_9BACT</name>
<evidence type="ECO:0000313" key="2">
    <source>
        <dbReference type="EMBL" id="MBL0745567.1"/>
    </source>
</evidence>
<accession>A0ABS1L3Q0</accession>
<keyword evidence="1" id="KW-0812">Transmembrane</keyword>
<evidence type="ECO:0000256" key="1">
    <source>
        <dbReference type="SAM" id="Phobius"/>
    </source>
</evidence>
<protein>
    <recommendedName>
        <fullName evidence="4">S-adenosyl-methyltransferase</fullName>
    </recommendedName>
</protein>
<sequence length="105" mass="12132">MKKTASPEKIFEINPDEWKKWKVMLSLQTMITVVGFSFTCGLLYSKFDNMKEDIESLKARGPEDKKELILKIEELSNKTAAINDRTIVLQTKMEGLRELLVIKKP</sequence>
<dbReference type="EMBL" id="JAERRB010000017">
    <property type="protein sequence ID" value="MBL0745567.1"/>
    <property type="molecule type" value="Genomic_DNA"/>
</dbReference>
<keyword evidence="3" id="KW-1185">Reference proteome</keyword>
<dbReference type="Proteomes" id="UP000613030">
    <property type="component" value="Unassembled WGS sequence"/>
</dbReference>
<gene>
    <name evidence="2" type="ORF">JI741_30320</name>
</gene>
<evidence type="ECO:0008006" key="4">
    <source>
        <dbReference type="Google" id="ProtNLM"/>
    </source>
</evidence>
<keyword evidence="1" id="KW-0472">Membrane</keyword>
<evidence type="ECO:0000313" key="3">
    <source>
        <dbReference type="Proteomes" id="UP000613030"/>
    </source>
</evidence>
<organism evidence="2 3">
    <name type="scientific">Chryseolinea lacunae</name>
    <dbReference type="NCBI Taxonomy" id="2801331"/>
    <lineage>
        <taxon>Bacteria</taxon>
        <taxon>Pseudomonadati</taxon>
        <taxon>Bacteroidota</taxon>
        <taxon>Cytophagia</taxon>
        <taxon>Cytophagales</taxon>
        <taxon>Fulvivirgaceae</taxon>
        <taxon>Chryseolinea</taxon>
    </lineage>
</organism>